<dbReference type="eggNOG" id="COG4372">
    <property type="taxonomic scope" value="Bacteria"/>
</dbReference>
<comment type="caution">
    <text evidence="3">The sequence shown here is derived from an EMBL/GenBank/DDBJ whole genome shotgun (WGS) entry which is preliminary data.</text>
</comment>
<keyword evidence="1" id="KW-0175">Coiled coil</keyword>
<evidence type="ECO:0008006" key="5">
    <source>
        <dbReference type="Google" id="ProtNLM"/>
    </source>
</evidence>
<dbReference type="HOGENOM" id="CLU_072763_0_0_6"/>
<proteinExistence type="predicted"/>
<evidence type="ECO:0000313" key="3">
    <source>
        <dbReference type="EMBL" id="EAR29945.1"/>
    </source>
</evidence>
<evidence type="ECO:0000256" key="2">
    <source>
        <dbReference type="SAM" id="SignalP"/>
    </source>
</evidence>
<gene>
    <name evidence="3" type="ORF">PTD2_14034</name>
</gene>
<reference evidence="3 4" key="1">
    <citation type="submission" date="2006-02" db="EMBL/GenBank/DDBJ databases">
        <authorList>
            <person name="Moran M.A."/>
            <person name="Kjelleberg S."/>
            <person name="Egan S."/>
            <person name="Saunders N."/>
            <person name="Thomas T."/>
            <person name="Ferriera S."/>
            <person name="Johnson J."/>
            <person name="Kravitz S."/>
            <person name="Halpern A."/>
            <person name="Remington K."/>
            <person name="Beeson K."/>
            <person name="Tran B."/>
            <person name="Rogers Y.-H."/>
            <person name="Friedman R."/>
            <person name="Venter J.C."/>
        </authorList>
    </citation>
    <scope>NUCLEOTIDE SEQUENCE [LARGE SCALE GENOMIC DNA]</scope>
    <source>
        <strain evidence="3 4">D2</strain>
    </source>
</reference>
<organism evidence="3 4">
    <name type="scientific">Pseudoalteromonas tunicata D2</name>
    <dbReference type="NCBI Taxonomy" id="87626"/>
    <lineage>
        <taxon>Bacteria</taxon>
        <taxon>Pseudomonadati</taxon>
        <taxon>Pseudomonadota</taxon>
        <taxon>Gammaproteobacteria</taxon>
        <taxon>Alteromonadales</taxon>
        <taxon>Pseudoalteromonadaceae</taxon>
        <taxon>Pseudoalteromonas</taxon>
    </lineage>
</organism>
<sequence length="291" mass="33308">MNKLVAVVIGLGVCALSNHAAAQALDMSAMKREITIMENIIKASVATDKGASLRRINGRYLLNQGITFDLDSKLFNTSRGSWASAFADRNFDFNFDFDFSELDAQAAAEEAQEISKQAIESVRELAERMRDLAENERDIEHDIRSLEREKRDLEFERRNAEKDTLTELEKRKNELEQQVKALEKQKDQLKDEQHNLKTQTQKNKQQQQQQWAEQRTKSLQLIQQTLVTTLCDYGAGLKSLPDNERVNFTLSRAGEENQDLILVFEKKDIQSCVMGKIKAQQLLTKASVYSF</sequence>
<evidence type="ECO:0000313" key="4">
    <source>
        <dbReference type="Proteomes" id="UP000006201"/>
    </source>
</evidence>
<dbReference type="AlphaFoldDB" id="A4C7J1"/>
<keyword evidence="4" id="KW-1185">Reference proteome</keyword>
<feature type="chain" id="PRO_5002666986" description="Orphan protein" evidence="2">
    <location>
        <begin position="21"/>
        <end position="291"/>
    </location>
</feature>
<accession>A4C7J1</accession>
<evidence type="ECO:0000256" key="1">
    <source>
        <dbReference type="SAM" id="Coils"/>
    </source>
</evidence>
<dbReference type="Proteomes" id="UP000006201">
    <property type="component" value="Unassembled WGS sequence"/>
</dbReference>
<dbReference type="EMBL" id="AAOH01000002">
    <property type="protein sequence ID" value="EAR29945.1"/>
    <property type="molecule type" value="Genomic_DNA"/>
</dbReference>
<dbReference type="RefSeq" id="WP_009837818.1">
    <property type="nucleotide sequence ID" value="NZ_AAOH01000002.1"/>
</dbReference>
<protein>
    <recommendedName>
        <fullName evidence="5">Orphan protein</fullName>
    </recommendedName>
</protein>
<feature type="coiled-coil region" evidence="1">
    <location>
        <begin position="108"/>
        <end position="209"/>
    </location>
</feature>
<keyword evidence="2" id="KW-0732">Signal</keyword>
<feature type="signal peptide" evidence="2">
    <location>
        <begin position="1"/>
        <end position="20"/>
    </location>
</feature>
<dbReference type="OrthoDB" id="7061952at2"/>
<name>A4C7J1_9GAMM</name>
<dbReference type="STRING" id="87626.PTD2_14034"/>